<organism evidence="1 2">
    <name type="scientific">Klebsiella phage vB_KleM_RaK2</name>
    <dbReference type="NCBI Taxonomy" id="1147094"/>
    <lineage>
        <taxon>Viruses</taxon>
        <taxon>Duplodnaviria</taxon>
        <taxon>Heunggongvirae</taxon>
        <taxon>Uroviricota</taxon>
        <taxon>Caudoviricetes</taxon>
        <taxon>Alcyoneusvirus</taxon>
        <taxon>Alcyoneusvirus RaK2</taxon>
    </lineage>
</organism>
<evidence type="ECO:0000313" key="2">
    <source>
        <dbReference type="Proteomes" id="UP000007524"/>
    </source>
</evidence>
<evidence type="ECO:0000313" key="1">
    <source>
        <dbReference type="EMBL" id="AFA44660.1"/>
    </source>
</evidence>
<dbReference type="GeneID" id="14012975"/>
<gene>
    <name evidence="1" type="ORF">RaK2_00387</name>
</gene>
<dbReference type="KEGG" id="vg:14012975"/>
<name>H6X4J4_9CAUD</name>
<sequence length="79" mass="9558">MYNECIKSHIEKITLMSPEYFTLRNAKIYRKIQKDVVNYYLSLYCNGTKSNYIIIDIRSIIDGTFSIQYRVYQRSYNHD</sequence>
<dbReference type="EMBL" id="JQ513383">
    <property type="protein sequence ID" value="AFA44660.1"/>
    <property type="molecule type" value="Genomic_DNA"/>
</dbReference>
<protein>
    <submittedName>
        <fullName evidence="1">Uncharacterized protein</fullName>
    </submittedName>
</protein>
<reference evidence="1 2" key="1">
    <citation type="journal article" date="2012" name="J. Virol.">
        <title>Genome of Klebsiella sp.-Infecting Bacteriophage vB_KleM_RaK2.</title>
        <authorList>
            <person name="Simoliunas E."/>
            <person name="Kaliniene L."/>
            <person name="Truncaite L."/>
            <person name="Klausa V."/>
            <person name="Zajanckauskaite A."/>
            <person name="Meskys R."/>
        </authorList>
    </citation>
    <scope>NUCLEOTIDE SEQUENCE [LARGE SCALE GENOMIC DNA]</scope>
</reference>
<dbReference type="Proteomes" id="UP000007524">
    <property type="component" value="Segment"/>
</dbReference>
<accession>H6X4J4</accession>
<keyword evidence="2" id="KW-1185">Reference proteome</keyword>
<dbReference type="RefSeq" id="YP_007007542.1">
    <property type="nucleotide sequence ID" value="NC_019526.1"/>
</dbReference>
<proteinExistence type="predicted"/>